<dbReference type="AlphaFoldDB" id="A0A8A4Z9A9"/>
<accession>A0A8A4Z9A9</accession>
<dbReference type="Proteomes" id="UP000663937">
    <property type="component" value="Chromosome"/>
</dbReference>
<evidence type="ECO:0000313" key="2">
    <source>
        <dbReference type="Proteomes" id="UP000663937"/>
    </source>
</evidence>
<protein>
    <submittedName>
        <fullName evidence="1">Uncharacterized protein</fullName>
    </submittedName>
</protein>
<reference evidence="1" key="1">
    <citation type="submission" date="2021-03" db="EMBL/GenBank/DDBJ databases">
        <title>Pengzhenrongella sicca gen. nov., sp. nov., a new member of suborder Micrococcineae isolated from High-Arctic tundra soil.</title>
        <authorList>
            <person name="Peng F."/>
        </authorList>
    </citation>
    <scope>NUCLEOTIDE SEQUENCE</scope>
    <source>
        <strain evidence="1">LRZ-2</strain>
    </source>
</reference>
<dbReference type="RefSeq" id="WP_227422688.1">
    <property type="nucleotide sequence ID" value="NZ_CP071868.1"/>
</dbReference>
<organism evidence="1 2">
    <name type="scientific">Pengzhenrongella sicca</name>
    <dbReference type="NCBI Taxonomy" id="2819238"/>
    <lineage>
        <taxon>Bacteria</taxon>
        <taxon>Bacillati</taxon>
        <taxon>Actinomycetota</taxon>
        <taxon>Actinomycetes</taxon>
        <taxon>Micrococcales</taxon>
        <taxon>Pengzhenrongella</taxon>
    </lineage>
</organism>
<name>A0A8A4Z9A9_9MICO</name>
<sequence length="169" mass="18341">MPLFTRPTPLPQRVRAALELERADRVLASAELTDGWAVASRQALHLSDDAASVRRRPWSDVDHASLDPETLTLTVEWVDGTTEDLHLADGRHPAFTRTLRERVQSSVVHTETVSLPGGAQARVALRRGPDGDLFSQVTGRGTVDLTDPRVAALVDAAEARVRSAAGLPR</sequence>
<keyword evidence="2" id="KW-1185">Reference proteome</keyword>
<gene>
    <name evidence="1" type="ORF">J4E96_13850</name>
</gene>
<dbReference type="EMBL" id="CP071868">
    <property type="protein sequence ID" value="QTE28452.1"/>
    <property type="molecule type" value="Genomic_DNA"/>
</dbReference>
<evidence type="ECO:0000313" key="1">
    <source>
        <dbReference type="EMBL" id="QTE28452.1"/>
    </source>
</evidence>
<proteinExistence type="predicted"/>
<dbReference type="KEGG" id="psic:J4E96_13850"/>